<evidence type="ECO:0000256" key="4">
    <source>
        <dbReference type="ARBA" id="ARBA00022692"/>
    </source>
</evidence>
<evidence type="ECO:0000256" key="1">
    <source>
        <dbReference type="ARBA" id="ARBA00004651"/>
    </source>
</evidence>
<dbReference type="SUPFAM" id="SSF161098">
    <property type="entry name" value="MetI-like"/>
    <property type="match status" value="1"/>
</dbReference>
<keyword evidence="6 7" id="KW-0472">Membrane</keyword>
<evidence type="ECO:0000256" key="3">
    <source>
        <dbReference type="ARBA" id="ARBA00022475"/>
    </source>
</evidence>
<accession>A0ABU6GH05</accession>
<reference evidence="9 10" key="1">
    <citation type="submission" date="2023-03" db="EMBL/GenBank/DDBJ databases">
        <title>Bacillus Genome Sequencing.</title>
        <authorList>
            <person name="Dunlap C."/>
        </authorList>
    </citation>
    <scope>NUCLEOTIDE SEQUENCE [LARGE SCALE GENOMIC DNA]</scope>
    <source>
        <strain evidence="9 10">BD-525</strain>
    </source>
</reference>
<feature type="transmembrane region" description="Helical" evidence="7">
    <location>
        <begin position="112"/>
        <end position="131"/>
    </location>
</feature>
<sequence>MSIHTRKSGFDRVFDIANYTLMSLILLAIIYPLYIVVISSFSDPDSVNTGSVWLFPKGITFEGYHRIFMEGNIWNGYKNTLIYTFLGTLLSVVLTLPGAYALSRSDLMGRNFFMLMIVFTMFFGGGLIPTYLLVKNLGMTNTIWSQIVPGALTAYNMIITRTFFQSSIPKELQESAEIDGSSITRFFLKIVLPLSMPIVAVMVLFNAVAHWNAYFQGLIYLRDERLYPLQLVLREILIVNEAPAESTLGASDDGSMLRIAEIMKYGTIIVSSLPVLVLYPFLQRYFVKGVMIGSIKG</sequence>
<evidence type="ECO:0000256" key="5">
    <source>
        <dbReference type="ARBA" id="ARBA00022989"/>
    </source>
</evidence>
<feature type="transmembrane region" description="Helical" evidence="7">
    <location>
        <begin position="190"/>
        <end position="211"/>
    </location>
</feature>
<dbReference type="RefSeq" id="WP_136603909.1">
    <property type="nucleotide sequence ID" value="NZ_JARLKZ010000002.1"/>
</dbReference>
<evidence type="ECO:0000256" key="7">
    <source>
        <dbReference type="RuleBase" id="RU363032"/>
    </source>
</evidence>
<comment type="subcellular location">
    <subcellularLocation>
        <location evidence="1 7">Cell membrane</location>
        <topology evidence="1 7">Multi-pass membrane protein</topology>
    </subcellularLocation>
</comment>
<dbReference type="Gene3D" id="1.10.3720.10">
    <property type="entry name" value="MetI-like"/>
    <property type="match status" value="1"/>
</dbReference>
<gene>
    <name evidence="9" type="ORF">P4H66_01230</name>
</gene>
<keyword evidence="10" id="KW-1185">Reference proteome</keyword>
<feature type="transmembrane region" description="Helical" evidence="7">
    <location>
        <begin position="81"/>
        <end position="100"/>
    </location>
</feature>
<dbReference type="Pfam" id="PF00528">
    <property type="entry name" value="BPD_transp_1"/>
    <property type="match status" value="1"/>
</dbReference>
<evidence type="ECO:0000313" key="9">
    <source>
        <dbReference type="EMBL" id="MEC0238493.1"/>
    </source>
</evidence>
<feature type="domain" description="ABC transmembrane type-1" evidence="8">
    <location>
        <begin position="77"/>
        <end position="286"/>
    </location>
</feature>
<evidence type="ECO:0000256" key="6">
    <source>
        <dbReference type="ARBA" id="ARBA00023136"/>
    </source>
</evidence>
<dbReference type="InterPro" id="IPR000515">
    <property type="entry name" value="MetI-like"/>
</dbReference>
<dbReference type="CDD" id="cd06261">
    <property type="entry name" value="TM_PBP2"/>
    <property type="match status" value="1"/>
</dbReference>
<proteinExistence type="inferred from homology"/>
<dbReference type="PANTHER" id="PTHR43744">
    <property type="entry name" value="ABC TRANSPORTER PERMEASE PROTEIN MG189-RELATED-RELATED"/>
    <property type="match status" value="1"/>
</dbReference>
<dbReference type="PANTHER" id="PTHR43744:SF9">
    <property type="entry name" value="POLYGALACTURONAN_RHAMNOGALACTURONAN TRANSPORT SYSTEM PERMEASE PROTEIN YTCP"/>
    <property type="match status" value="1"/>
</dbReference>
<protein>
    <submittedName>
        <fullName evidence="9">Carbohydrate ABC transporter permease</fullName>
    </submittedName>
</protein>
<dbReference type="PROSITE" id="PS50928">
    <property type="entry name" value="ABC_TM1"/>
    <property type="match status" value="1"/>
</dbReference>
<feature type="transmembrane region" description="Helical" evidence="7">
    <location>
        <begin position="143"/>
        <end position="164"/>
    </location>
</feature>
<keyword evidence="3" id="KW-1003">Cell membrane</keyword>
<comment type="similarity">
    <text evidence="7">Belongs to the binding-protein-dependent transport system permease family.</text>
</comment>
<dbReference type="Proteomes" id="UP001344632">
    <property type="component" value="Unassembled WGS sequence"/>
</dbReference>
<evidence type="ECO:0000313" key="10">
    <source>
        <dbReference type="Proteomes" id="UP001344632"/>
    </source>
</evidence>
<name>A0ABU6GH05_9BACL</name>
<keyword evidence="5 7" id="KW-1133">Transmembrane helix</keyword>
<keyword evidence="2 7" id="KW-0813">Transport</keyword>
<comment type="caution">
    <text evidence="9">The sequence shown here is derived from an EMBL/GenBank/DDBJ whole genome shotgun (WGS) entry which is preliminary data.</text>
</comment>
<feature type="transmembrane region" description="Helical" evidence="7">
    <location>
        <begin position="262"/>
        <end position="282"/>
    </location>
</feature>
<dbReference type="InterPro" id="IPR035906">
    <property type="entry name" value="MetI-like_sf"/>
</dbReference>
<keyword evidence="4 7" id="KW-0812">Transmembrane</keyword>
<organism evidence="9 10">
    <name type="scientific">Paenibacillus dokdonensis</name>
    <dbReference type="NCBI Taxonomy" id="2567944"/>
    <lineage>
        <taxon>Bacteria</taxon>
        <taxon>Bacillati</taxon>
        <taxon>Bacillota</taxon>
        <taxon>Bacilli</taxon>
        <taxon>Bacillales</taxon>
        <taxon>Paenibacillaceae</taxon>
        <taxon>Paenibacillus</taxon>
    </lineage>
</organism>
<dbReference type="EMBL" id="JARLKZ010000002">
    <property type="protein sequence ID" value="MEC0238493.1"/>
    <property type="molecule type" value="Genomic_DNA"/>
</dbReference>
<evidence type="ECO:0000256" key="2">
    <source>
        <dbReference type="ARBA" id="ARBA00022448"/>
    </source>
</evidence>
<feature type="transmembrane region" description="Helical" evidence="7">
    <location>
        <begin position="21"/>
        <end position="41"/>
    </location>
</feature>
<evidence type="ECO:0000259" key="8">
    <source>
        <dbReference type="PROSITE" id="PS50928"/>
    </source>
</evidence>